<dbReference type="OrthoDB" id="1522670at2"/>
<reference evidence="10 11" key="1">
    <citation type="submission" date="2019-09" db="EMBL/GenBank/DDBJ databases">
        <title>Genomes of Cryomorphaceae.</title>
        <authorList>
            <person name="Bowman J.P."/>
        </authorList>
    </citation>
    <scope>NUCLEOTIDE SEQUENCE [LARGE SCALE GENOMIC DNA]</scope>
    <source>
        <strain evidence="10 11">KCTC 52047</strain>
    </source>
</reference>
<keyword evidence="4 7" id="KW-0812">Transmembrane</keyword>
<evidence type="ECO:0000256" key="2">
    <source>
        <dbReference type="ARBA" id="ARBA00005236"/>
    </source>
</evidence>
<protein>
    <submittedName>
        <fullName evidence="10">ABC transporter permease</fullName>
    </submittedName>
</protein>
<evidence type="ECO:0000259" key="9">
    <source>
        <dbReference type="Pfam" id="PF12704"/>
    </source>
</evidence>
<comment type="similarity">
    <text evidence="2">Belongs to the ABC-4 integral membrane protein family. LolC/E subfamily.</text>
</comment>
<evidence type="ECO:0000256" key="6">
    <source>
        <dbReference type="ARBA" id="ARBA00023136"/>
    </source>
</evidence>
<feature type="domain" description="MacB-like periplasmic core" evidence="9">
    <location>
        <begin position="28"/>
        <end position="242"/>
    </location>
</feature>
<dbReference type="AlphaFoldDB" id="A0A6N6M5Z9"/>
<proteinExistence type="inferred from homology"/>
<dbReference type="PANTHER" id="PTHR30489:SF0">
    <property type="entry name" value="LIPOPROTEIN-RELEASING SYSTEM TRANSMEMBRANE PROTEIN LOLE"/>
    <property type="match status" value="1"/>
</dbReference>
<dbReference type="GO" id="GO:0044874">
    <property type="term" value="P:lipoprotein localization to outer membrane"/>
    <property type="evidence" value="ECO:0007669"/>
    <property type="project" value="TreeGrafter"/>
</dbReference>
<gene>
    <name evidence="10" type="ORF">F3059_12350</name>
</gene>
<evidence type="ECO:0000256" key="4">
    <source>
        <dbReference type="ARBA" id="ARBA00022692"/>
    </source>
</evidence>
<evidence type="ECO:0000256" key="7">
    <source>
        <dbReference type="SAM" id="Phobius"/>
    </source>
</evidence>
<dbReference type="EMBL" id="WACR01000011">
    <property type="protein sequence ID" value="KAB1062722.1"/>
    <property type="molecule type" value="Genomic_DNA"/>
</dbReference>
<dbReference type="RefSeq" id="WP_151169716.1">
    <property type="nucleotide sequence ID" value="NZ_WACR01000011.1"/>
</dbReference>
<evidence type="ECO:0000256" key="3">
    <source>
        <dbReference type="ARBA" id="ARBA00022475"/>
    </source>
</evidence>
<feature type="transmembrane region" description="Helical" evidence="7">
    <location>
        <begin position="25"/>
        <end position="47"/>
    </location>
</feature>
<keyword evidence="6 7" id="KW-0472">Membrane</keyword>
<feature type="transmembrane region" description="Helical" evidence="7">
    <location>
        <begin position="273"/>
        <end position="298"/>
    </location>
</feature>
<comment type="caution">
    <text evidence="10">The sequence shown here is derived from an EMBL/GenBank/DDBJ whole genome shotgun (WGS) entry which is preliminary data.</text>
</comment>
<dbReference type="Pfam" id="PF02687">
    <property type="entry name" value="FtsX"/>
    <property type="match status" value="1"/>
</dbReference>
<keyword evidence="11" id="KW-1185">Reference proteome</keyword>
<evidence type="ECO:0000256" key="5">
    <source>
        <dbReference type="ARBA" id="ARBA00022989"/>
    </source>
</evidence>
<evidence type="ECO:0000259" key="8">
    <source>
        <dbReference type="Pfam" id="PF02687"/>
    </source>
</evidence>
<dbReference type="InterPro" id="IPR051447">
    <property type="entry name" value="Lipoprotein-release_system"/>
</dbReference>
<organism evidence="10 11">
    <name type="scientific">Salibacter halophilus</name>
    <dbReference type="NCBI Taxonomy" id="1803916"/>
    <lineage>
        <taxon>Bacteria</taxon>
        <taxon>Pseudomonadati</taxon>
        <taxon>Bacteroidota</taxon>
        <taxon>Flavobacteriia</taxon>
        <taxon>Flavobacteriales</taxon>
        <taxon>Salibacteraceae</taxon>
        <taxon>Salibacter</taxon>
    </lineage>
</organism>
<dbReference type="PANTHER" id="PTHR30489">
    <property type="entry name" value="LIPOPROTEIN-RELEASING SYSTEM TRANSMEMBRANE PROTEIN LOLE"/>
    <property type="match status" value="1"/>
</dbReference>
<accession>A0A6N6M5Z9</accession>
<keyword evidence="5 7" id="KW-1133">Transmembrane helix</keyword>
<dbReference type="InterPro" id="IPR025857">
    <property type="entry name" value="MacB_PCD"/>
</dbReference>
<comment type="subcellular location">
    <subcellularLocation>
        <location evidence="1">Cell membrane</location>
        <topology evidence="1">Multi-pass membrane protein</topology>
    </subcellularLocation>
</comment>
<evidence type="ECO:0000313" key="10">
    <source>
        <dbReference type="EMBL" id="KAB1062722.1"/>
    </source>
</evidence>
<feature type="transmembrane region" description="Helical" evidence="7">
    <location>
        <begin position="319"/>
        <end position="345"/>
    </location>
</feature>
<name>A0A6N6M5Z9_9FLAO</name>
<evidence type="ECO:0000256" key="1">
    <source>
        <dbReference type="ARBA" id="ARBA00004651"/>
    </source>
</evidence>
<dbReference type="GO" id="GO:0098797">
    <property type="term" value="C:plasma membrane protein complex"/>
    <property type="evidence" value="ECO:0007669"/>
    <property type="project" value="TreeGrafter"/>
</dbReference>
<feature type="domain" description="ABC3 transporter permease C-terminal" evidence="8">
    <location>
        <begin position="275"/>
        <end position="400"/>
    </location>
</feature>
<dbReference type="InterPro" id="IPR003838">
    <property type="entry name" value="ABC3_permease_C"/>
</dbReference>
<sequence length="407" mass="46013">MKFERFIAAKMIGERKSASSNTRPIIKIAIGGIAVGVAVMILSFAILTGFQSEIRQKVVGFGSHIQISSFDNAQGVDIHPISKNQDFYPAADSFRQVENIQVYATKPGILKTDDEILGIVFKGVGEDFNWKFFERNIEKGKIPRFGQNRKDSILVSQHIADKMKLDVGDKIYVYFIRNEKPRPRRFFVSGIYKTGMGKFDELILLGDIKHVQSINGWDSTQVGGFEINLKDYESLQQTNDEVYNAIPYSLNATNIQEKYPDIFGWLELQDMNVVIIVILIILVSSINMTSALLIMILERTGMIGILKAMGSRNWSIRKIFLYNAMYLISVGVFWGNLIGIGIALLQEKLRFITLPEETYYISYVPINLDISHILLLNFGTVALCTIMLIIPSMVITRISPVRAIKFD</sequence>
<dbReference type="Pfam" id="PF12704">
    <property type="entry name" value="MacB_PCD"/>
    <property type="match status" value="1"/>
</dbReference>
<keyword evidence="3" id="KW-1003">Cell membrane</keyword>
<feature type="transmembrane region" description="Helical" evidence="7">
    <location>
        <begin position="373"/>
        <end position="395"/>
    </location>
</feature>
<evidence type="ECO:0000313" key="11">
    <source>
        <dbReference type="Proteomes" id="UP000435357"/>
    </source>
</evidence>
<dbReference type="Proteomes" id="UP000435357">
    <property type="component" value="Unassembled WGS sequence"/>
</dbReference>